<dbReference type="PANTHER" id="PTHR42760">
    <property type="entry name" value="SHORT-CHAIN DEHYDROGENASES/REDUCTASES FAMILY MEMBER"/>
    <property type="match status" value="1"/>
</dbReference>
<dbReference type="PRINTS" id="PR00080">
    <property type="entry name" value="SDRFAMILY"/>
</dbReference>
<dbReference type="OrthoDB" id="9803333at2"/>
<dbReference type="PROSITE" id="PS00061">
    <property type="entry name" value="ADH_SHORT"/>
    <property type="match status" value="1"/>
</dbReference>
<dbReference type="FunFam" id="3.40.50.720:FF:000084">
    <property type="entry name" value="Short-chain dehydrogenase reductase"/>
    <property type="match status" value="1"/>
</dbReference>
<evidence type="ECO:0000256" key="1">
    <source>
        <dbReference type="ARBA" id="ARBA00006484"/>
    </source>
</evidence>
<dbReference type="AlphaFoldDB" id="A0A494WQS8"/>
<dbReference type="RefSeq" id="WP_121452620.1">
    <property type="nucleotide sequence ID" value="NZ_RBWE01000003.1"/>
</dbReference>
<dbReference type="EC" id="1.1.1.47" evidence="3"/>
<organism evidence="3 4">
    <name type="scientific">Desulfofundulus salinus</name>
    <dbReference type="NCBI Taxonomy" id="2419843"/>
    <lineage>
        <taxon>Bacteria</taxon>
        <taxon>Bacillati</taxon>
        <taxon>Bacillota</taxon>
        <taxon>Clostridia</taxon>
        <taxon>Eubacteriales</taxon>
        <taxon>Peptococcaceae</taxon>
        <taxon>Desulfofundulus</taxon>
    </lineage>
</organism>
<dbReference type="InterPro" id="IPR036291">
    <property type="entry name" value="NAD(P)-bd_dom_sf"/>
</dbReference>
<gene>
    <name evidence="3" type="ORF">D7024_14455</name>
</gene>
<accession>A0A494WQS8</accession>
<dbReference type="Pfam" id="PF13561">
    <property type="entry name" value="adh_short_C2"/>
    <property type="match status" value="1"/>
</dbReference>
<comment type="caution">
    <text evidence="3">The sequence shown here is derived from an EMBL/GenBank/DDBJ whole genome shotgun (WGS) entry which is preliminary data.</text>
</comment>
<comment type="similarity">
    <text evidence="1">Belongs to the short-chain dehydrogenases/reductases (SDR) family.</text>
</comment>
<dbReference type="GO" id="GO:0008206">
    <property type="term" value="P:bile acid metabolic process"/>
    <property type="evidence" value="ECO:0007669"/>
    <property type="project" value="UniProtKB-ARBA"/>
</dbReference>
<dbReference type="InterPro" id="IPR002347">
    <property type="entry name" value="SDR_fam"/>
</dbReference>
<dbReference type="NCBIfam" id="NF005559">
    <property type="entry name" value="PRK07231.1"/>
    <property type="match status" value="1"/>
</dbReference>
<proteinExistence type="inferred from homology"/>
<keyword evidence="4" id="KW-1185">Reference proteome</keyword>
<protein>
    <submittedName>
        <fullName evidence="3">Glucose 1-dehydrogenase</fullName>
        <ecNumber evidence="3">1.1.1.47</ecNumber>
    </submittedName>
</protein>
<dbReference type="GO" id="GO:0047936">
    <property type="term" value="F:glucose 1-dehydrogenase [NAD(P)+] activity"/>
    <property type="evidence" value="ECO:0007669"/>
    <property type="project" value="UniProtKB-EC"/>
</dbReference>
<evidence type="ECO:0000313" key="4">
    <source>
        <dbReference type="Proteomes" id="UP000271256"/>
    </source>
</evidence>
<reference evidence="3 4" key="1">
    <citation type="submission" date="2018-10" db="EMBL/GenBank/DDBJ databases">
        <authorList>
            <person name="Grouzdev D.S."/>
            <person name="Krutkina M.S."/>
            <person name="Tourova T.P."/>
            <person name="Nazina T.N."/>
        </authorList>
    </citation>
    <scope>NUCLEOTIDE SEQUENCE [LARGE SCALE GENOMIC DNA]</scope>
    <source>
        <strain evidence="3 4">435</strain>
    </source>
</reference>
<dbReference type="SUPFAM" id="SSF51735">
    <property type="entry name" value="NAD(P)-binding Rossmann-fold domains"/>
    <property type="match status" value="1"/>
</dbReference>
<dbReference type="PRINTS" id="PR00081">
    <property type="entry name" value="GDHRDH"/>
</dbReference>
<dbReference type="Proteomes" id="UP000271256">
    <property type="component" value="Unassembled WGS sequence"/>
</dbReference>
<evidence type="ECO:0000256" key="2">
    <source>
        <dbReference type="ARBA" id="ARBA00023002"/>
    </source>
</evidence>
<keyword evidence="2 3" id="KW-0560">Oxidoreductase</keyword>
<sequence length="257" mass="28303">MNTDYKSLFNLAGKIALITGAAGSIGREFAAALAQNGVSLALLDVRQEKLEMLKRELSGYQVRVEIFPCNLKNTREIKESVAKVVESFGRIDILLNHAGLNIRKPALEYSEEDWHSIVDVNAKGAFFMAQQVGRYMVEQKRGKIINTASVSSVRGHPNLCIYAMTKGAVAQMTKVLANEWARYNINVNAIAPGYIVTEQTEEYLKDEKVYAGILSKIPMGRIGRPVDLVGTMLFLSSPASDYLTGQTILIDGGRTID</sequence>
<evidence type="ECO:0000313" key="3">
    <source>
        <dbReference type="EMBL" id="RKO65496.1"/>
    </source>
</evidence>
<dbReference type="Gene3D" id="3.40.50.720">
    <property type="entry name" value="NAD(P)-binding Rossmann-like Domain"/>
    <property type="match status" value="1"/>
</dbReference>
<dbReference type="InterPro" id="IPR020904">
    <property type="entry name" value="Sc_DH/Rdtase_CS"/>
</dbReference>
<name>A0A494WQS8_9FIRM</name>
<dbReference type="EMBL" id="RBWE01000003">
    <property type="protein sequence ID" value="RKO65496.1"/>
    <property type="molecule type" value="Genomic_DNA"/>
</dbReference>